<accession>F4X6S1</accession>
<evidence type="ECO:0000256" key="1">
    <source>
        <dbReference type="SAM" id="MobiDB-lite"/>
    </source>
</evidence>
<name>F4X6S1_ACREC</name>
<feature type="compositionally biased region" description="Basic and acidic residues" evidence="1">
    <location>
        <begin position="293"/>
        <end position="305"/>
    </location>
</feature>
<dbReference type="EMBL" id="GL888818">
    <property type="protein sequence ID" value="EGI57853.1"/>
    <property type="molecule type" value="Genomic_DNA"/>
</dbReference>
<dbReference type="AlphaFoldDB" id="F4X6S1"/>
<organism evidence="3">
    <name type="scientific">Acromyrmex echinatior</name>
    <name type="common">Panamanian leafcutter ant</name>
    <name type="synonym">Acromyrmex octospinosus echinatior</name>
    <dbReference type="NCBI Taxonomy" id="103372"/>
    <lineage>
        <taxon>Eukaryota</taxon>
        <taxon>Metazoa</taxon>
        <taxon>Ecdysozoa</taxon>
        <taxon>Arthropoda</taxon>
        <taxon>Hexapoda</taxon>
        <taxon>Insecta</taxon>
        <taxon>Pterygota</taxon>
        <taxon>Neoptera</taxon>
        <taxon>Endopterygota</taxon>
        <taxon>Hymenoptera</taxon>
        <taxon>Apocrita</taxon>
        <taxon>Aculeata</taxon>
        <taxon>Formicoidea</taxon>
        <taxon>Formicidae</taxon>
        <taxon>Myrmicinae</taxon>
        <taxon>Acromyrmex</taxon>
    </lineage>
</organism>
<dbReference type="InParanoid" id="F4X6S1"/>
<gene>
    <name evidence="2" type="ORF">G5I_14040</name>
</gene>
<feature type="region of interest" description="Disordered" evidence="1">
    <location>
        <begin position="1"/>
        <end position="36"/>
    </location>
</feature>
<evidence type="ECO:0000313" key="3">
    <source>
        <dbReference type="Proteomes" id="UP000007755"/>
    </source>
</evidence>
<dbReference type="OrthoDB" id="668540at2759"/>
<evidence type="ECO:0000313" key="2">
    <source>
        <dbReference type="EMBL" id="EGI57853.1"/>
    </source>
</evidence>
<feature type="region of interest" description="Disordered" evidence="1">
    <location>
        <begin position="291"/>
        <end position="315"/>
    </location>
</feature>
<dbReference type="STRING" id="103372.F4X6S1"/>
<dbReference type="Proteomes" id="UP000007755">
    <property type="component" value="Unassembled WGS sequence"/>
</dbReference>
<dbReference type="eggNOG" id="KOG1488">
    <property type="taxonomic scope" value="Eukaryota"/>
</dbReference>
<feature type="compositionally biased region" description="Polar residues" evidence="1">
    <location>
        <begin position="19"/>
        <end position="36"/>
    </location>
</feature>
<proteinExistence type="predicted"/>
<protein>
    <submittedName>
        <fullName evidence="2">Uncharacterized protein</fullName>
    </submittedName>
</protein>
<reference evidence="2" key="1">
    <citation type="submission" date="2011-02" db="EMBL/GenBank/DDBJ databases">
        <title>The genome of the leaf-cutting ant Acromyrmex echinatior suggests key adaptations to social evolution and fungus farming.</title>
        <authorList>
            <person name="Nygaard S."/>
            <person name="Zhang G."/>
        </authorList>
    </citation>
    <scope>NUCLEOTIDE SEQUENCE</scope>
</reference>
<feature type="compositionally biased region" description="Low complexity" evidence="1">
    <location>
        <begin position="179"/>
        <end position="192"/>
    </location>
</feature>
<sequence length="331" mass="36659">MKWLGASSGGAGGEPASSMQLHHTSANGHIPTDTEQCGQVMAGGDNMRIQPGQTHQIGVSRTQDDAMVGYVFQRPTEPEFNTQSSTFQAKQAPRAWALADDVIVDNNQEKWKYSMTKLSVPQQSQSQQLGLTMNNVHLSNVPYEIHPMQLKSGAPGAEHLVYLNNQMTAQQQVALFHHQQQQQQQFRNGQQRKTASSRVSRSRGTLYYLLLDLYRCATCGKESREGSIRFYARWTRIRDGGASGGLAERPPGAPRSGASFFVSVSERSLRPTKRRARLTKIRGARQRVIGARGTERPEPIKRRLSPELGPLGGRRVSARKGMLLNGTALPR</sequence>
<keyword evidence="3" id="KW-1185">Reference proteome</keyword>
<feature type="region of interest" description="Disordered" evidence="1">
    <location>
        <begin position="179"/>
        <end position="198"/>
    </location>
</feature>